<evidence type="ECO:0000313" key="2">
    <source>
        <dbReference type="Proteomes" id="UP001183176"/>
    </source>
</evidence>
<dbReference type="RefSeq" id="WP_311422520.1">
    <property type="nucleotide sequence ID" value="NZ_JAVREH010000007.1"/>
</dbReference>
<dbReference type="Gene3D" id="3.30.530.20">
    <property type="match status" value="1"/>
</dbReference>
<evidence type="ECO:0000313" key="1">
    <source>
        <dbReference type="EMBL" id="MDT0261364.1"/>
    </source>
</evidence>
<dbReference type="EMBL" id="JAVREH010000007">
    <property type="protein sequence ID" value="MDT0261364.1"/>
    <property type="molecule type" value="Genomic_DNA"/>
</dbReference>
<sequence>MHPQFHLIDETWIAAPPATVAAAVADAANWPAWWPGLELAVTRDRGVKGMQWAAQSRAGAAPLAGSVEIWLEPFSDGVILHHFLRLDLLPPATLSRRCLGRLERRLAWHAKRAFWQLKDDLERSAGADRRGC</sequence>
<comment type="caution">
    <text evidence="1">The sequence shown here is derived from an EMBL/GenBank/DDBJ whole genome shotgun (WGS) entry which is preliminary data.</text>
</comment>
<keyword evidence="2" id="KW-1185">Reference proteome</keyword>
<organism evidence="1 2">
    <name type="scientific">Jatrophihabitans lederbergiae</name>
    <dbReference type="NCBI Taxonomy" id="3075547"/>
    <lineage>
        <taxon>Bacteria</taxon>
        <taxon>Bacillati</taxon>
        <taxon>Actinomycetota</taxon>
        <taxon>Actinomycetes</taxon>
        <taxon>Jatrophihabitantales</taxon>
        <taxon>Jatrophihabitantaceae</taxon>
        <taxon>Jatrophihabitans</taxon>
    </lineage>
</organism>
<proteinExistence type="predicted"/>
<name>A0ABU2JA39_9ACTN</name>
<dbReference type="Proteomes" id="UP001183176">
    <property type="component" value="Unassembled WGS sequence"/>
</dbReference>
<dbReference type="SUPFAM" id="SSF55961">
    <property type="entry name" value="Bet v1-like"/>
    <property type="match status" value="1"/>
</dbReference>
<reference evidence="2" key="1">
    <citation type="submission" date="2023-07" db="EMBL/GenBank/DDBJ databases">
        <title>30 novel species of actinomycetes from the DSMZ collection.</title>
        <authorList>
            <person name="Nouioui I."/>
        </authorList>
    </citation>
    <scope>NUCLEOTIDE SEQUENCE [LARGE SCALE GENOMIC DNA]</scope>
    <source>
        <strain evidence="2">DSM 44399</strain>
    </source>
</reference>
<accession>A0ABU2JA39</accession>
<gene>
    <name evidence="1" type="ORF">RM423_08140</name>
</gene>
<protein>
    <submittedName>
        <fullName evidence="1">Polyketide cyclase / dehydrase and lipid transport</fullName>
    </submittedName>
</protein>
<dbReference type="InterPro" id="IPR023393">
    <property type="entry name" value="START-like_dom_sf"/>
</dbReference>